<keyword evidence="3" id="KW-1185">Reference proteome</keyword>
<reference evidence="2" key="1">
    <citation type="journal article" date="2015" name="PeerJ">
        <title>First genomic representation of candidate bacterial phylum KSB3 points to enhanced environmental sensing as a trigger of wastewater bulking.</title>
        <authorList>
            <person name="Sekiguchi Y."/>
            <person name="Ohashi A."/>
            <person name="Parks D.H."/>
            <person name="Yamauchi T."/>
            <person name="Tyson G.W."/>
            <person name="Hugenholtz P."/>
        </authorList>
    </citation>
    <scope>NUCLEOTIDE SEQUENCE [LARGE SCALE GENOMIC DNA]</scope>
</reference>
<dbReference type="InterPro" id="IPR047647">
    <property type="entry name" value="ISAs1_transpos"/>
</dbReference>
<evidence type="ECO:0000313" key="3">
    <source>
        <dbReference type="Proteomes" id="UP000030700"/>
    </source>
</evidence>
<protein>
    <submittedName>
        <fullName evidence="2">Transposase, IS4 family protein</fullName>
    </submittedName>
</protein>
<dbReference type="InterPro" id="IPR051698">
    <property type="entry name" value="Transposase_11-like"/>
</dbReference>
<sequence length="187" mass="21112">MSKKTIAAIIDSGNDYLIQVKGNQPTLFRTIKASVESQEALSMSSREERSRGRHERRTVAVFVPPASLVEQWNGLCRVIHVERHVVRGGKNTRTDHYYISSVCSNQAEVFGRGIRGHWSIENRLHWVKDVLQHEDDSGIKKGNGVETLSILKNIAINLSRELGFDSIKGAAIHFASNVKELLKYFRT</sequence>
<evidence type="ECO:0000259" key="1">
    <source>
        <dbReference type="Pfam" id="PF01609"/>
    </source>
</evidence>
<dbReference type="NCBIfam" id="NF033564">
    <property type="entry name" value="transpos_ISAs1"/>
    <property type="match status" value="1"/>
</dbReference>
<dbReference type="EMBL" id="DF820457">
    <property type="protein sequence ID" value="GAK51675.1"/>
    <property type="molecule type" value="Genomic_DNA"/>
</dbReference>
<dbReference type="PANTHER" id="PTHR30298:SF0">
    <property type="entry name" value="PROTEIN YBFL-RELATED"/>
    <property type="match status" value="1"/>
</dbReference>
<organism evidence="2">
    <name type="scientific">Candidatus Moduliflexus flocculans</name>
    <dbReference type="NCBI Taxonomy" id="1499966"/>
    <lineage>
        <taxon>Bacteria</taxon>
        <taxon>Candidatus Moduliflexota</taxon>
        <taxon>Candidatus Moduliflexia</taxon>
        <taxon>Candidatus Moduliflexales</taxon>
        <taxon>Candidatus Moduliflexaceae</taxon>
    </lineage>
</organism>
<evidence type="ECO:0000313" key="2">
    <source>
        <dbReference type="EMBL" id="GAK51675.1"/>
    </source>
</evidence>
<dbReference type="Pfam" id="PF01609">
    <property type="entry name" value="DDE_Tnp_1"/>
    <property type="match status" value="1"/>
</dbReference>
<dbReference type="GO" id="GO:0004803">
    <property type="term" value="F:transposase activity"/>
    <property type="evidence" value="ECO:0007669"/>
    <property type="project" value="InterPro"/>
</dbReference>
<dbReference type="PANTHER" id="PTHR30298">
    <property type="entry name" value="H REPEAT-ASSOCIATED PREDICTED TRANSPOSASE"/>
    <property type="match status" value="1"/>
</dbReference>
<gene>
    <name evidence="2" type="ORF">U14_02920</name>
</gene>
<proteinExistence type="predicted"/>
<dbReference type="HOGENOM" id="CLU_046404_3_3_0"/>
<dbReference type="STRING" id="1499966.U14_02920"/>
<dbReference type="GO" id="GO:0006313">
    <property type="term" value="P:DNA transposition"/>
    <property type="evidence" value="ECO:0007669"/>
    <property type="project" value="InterPro"/>
</dbReference>
<accession>A0A081BMQ9</accession>
<name>A0A081BMQ9_9BACT</name>
<dbReference type="GO" id="GO:0003677">
    <property type="term" value="F:DNA binding"/>
    <property type="evidence" value="ECO:0007669"/>
    <property type="project" value="InterPro"/>
</dbReference>
<dbReference type="InterPro" id="IPR002559">
    <property type="entry name" value="Transposase_11"/>
</dbReference>
<feature type="domain" description="Transposase IS4-like" evidence="1">
    <location>
        <begin position="2"/>
        <end position="158"/>
    </location>
</feature>
<dbReference type="Proteomes" id="UP000030700">
    <property type="component" value="Unassembled WGS sequence"/>
</dbReference>
<dbReference type="AlphaFoldDB" id="A0A081BMQ9"/>